<dbReference type="InterPro" id="IPR011047">
    <property type="entry name" value="Quinoprotein_ADH-like_sf"/>
</dbReference>
<evidence type="ECO:0000259" key="11">
    <source>
        <dbReference type="Pfam" id="PF23409"/>
    </source>
</evidence>
<dbReference type="SUPFAM" id="SSF50998">
    <property type="entry name" value="Quinoprotein alcohol dehydrogenase-like"/>
    <property type="match status" value="1"/>
</dbReference>
<feature type="repeat" description="WD" evidence="8">
    <location>
        <begin position="954"/>
        <end position="986"/>
    </location>
</feature>
<evidence type="ECO:0000256" key="7">
    <source>
        <dbReference type="ARBA" id="ARBA00023212"/>
    </source>
</evidence>
<evidence type="ECO:0000259" key="12">
    <source>
        <dbReference type="Pfam" id="PF23414"/>
    </source>
</evidence>
<feature type="compositionally biased region" description="Polar residues" evidence="10">
    <location>
        <begin position="334"/>
        <end position="345"/>
    </location>
</feature>
<dbReference type="Pfam" id="PF03451">
    <property type="entry name" value="HELP"/>
    <property type="match status" value="1"/>
</dbReference>
<feature type="compositionally biased region" description="Pro residues" evidence="10">
    <location>
        <begin position="154"/>
        <end position="181"/>
    </location>
</feature>
<evidence type="ECO:0000256" key="1">
    <source>
        <dbReference type="ARBA" id="ARBA00004245"/>
    </source>
</evidence>
<dbReference type="EMBL" id="JAROKS010000020">
    <property type="protein sequence ID" value="KAK1791497.1"/>
    <property type="molecule type" value="Genomic_DNA"/>
</dbReference>
<feature type="repeat" description="WD" evidence="8">
    <location>
        <begin position="871"/>
        <end position="903"/>
    </location>
</feature>
<evidence type="ECO:0000256" key="9">
    <source>
        <dbReference type="SAM" id="Coils"/>
    </source>
</evidence>
<dbReference type="GO" id="GO:0008017">
    <property type="term" value="F:microtubule binding"/>
    <property type="evidence" value="ECO:0007669"/>
    <property type="project" value="TreeGrafter"/>
</dbReference>
<protein>
    <recommendedName>
        <fullName evidence="15">HELP domain-containing protein</fullName>
    </recommendedName>
</protein>
<evidence type="ECO:0000313" key="14">
    <source>
        <dbReference type="Proteomes" id="UP001239994"/>
    </source>
</evidence>
<dbReference type="InterPro" id="IPR001680">
    <property type="entry name" value="WD40_rpt"/>
</dbReference>
<evidence type="ECO:0000256" key="6">
    <source>
        <dbReference type="ARBA" id="ARBA00022737"/>
    </source>
</evidence>
<evidence type="ECO:0000313" key="13">
    <source>
        <dbReference type="EMBL" id="KAK1791497.1"/>
    </source>
</evidence>
<evidence type="ECO:0000256" key="5">
    <source>
        <dbReference type="ARBA" id="ARBA00022701"/>
    </source>
</evidence>
<dbReference type="PROSITE" id="PS50294">
    <property type="entry name" value="WD_REPEATS_REGION"/>
    <property type="match status" value="2"/>
</dbReference>
<feature type="repeat" description="WD" evidence="8">
    <location>
        <begin position="1083"/>
        <end position="1124"/>
    </location>
</feature>
<gene>
    <name evidence="13" type="ORF">P4O66_013500</name>
</gene>
<feature type="compositionally biased region" description="Basic and acidic residues" evidence="10">
    <location>
        <begin position="97"/>
        <end position="117"/>
    </location>
</feature>
<comment type="similarity">
    <text evidence="2">Belongs to the WD repeat EMAP family.</text>
</comment>
<dbReference type="InterPro" id="IPR055442">
    <property type="entry name" value="Beta-prop_EML-like_2nd"/>
</dbReference>
<feature type="compositionally biased region" description="Basic and acidic residues" evidence="10">
    <location>
        <begin position="125"/>
        <end position="153"/>
    </location>
</feature>
<name>A0AAD8Z2W2_9TELE</name>
<dbReference type="Gene3D" id="2.130.10.10">
    <property type="entry name" value="YVTN repeat-like/Quinoprotein amine dehydrogenase"/>
    <property type="match status" value="2"/>
</dbReference>
<feature type="region of interest" description="Disordered" evidence="10">
    <location>
        <begin position="554"/>
        <end position="580"/>
    </location>
</feature>
<keyword evidence="4 8" id="KW-0853">WD repeat</keyword>
<dbReference type="GO" id="GO:0072686">
    <property type="term" value="C:mitotic spindle"/>
    <property type="evidence" value="ECO:0007669"/>
    <property type="project" value="TreeGrafter"/>
</dbReference>
<dbReference type="InterPro" id="IPR050630">
    <property type="entry name" value="WD_repeat_EMAP"/>
</dbReference>
<evidence type="ECO:0000256" key="3">
    <source>
        <dbReference type="ARBA" id="ARBA00022490"/>
    </source>
</evidence>
<feature type="repeat" description="WD" evidence="8">
    <location>
        <begin position="1196"/>
        <end position="1230"/>
    </location>
</feature>
<feature type="region of interest" description="Disordered" evidence="10">
    <location>
        <begin position="58"/>
        <end position="200"/>
    </location>
</feature>
<keyword evidence="7" id="KW-0206">Cytoskeleton</keyword>
<feature type="coiled-coil region" evidence="9">
    <location>
        <begin position="21"/>
        <end position="55"/>
    </location>
</feature>
<feature type="domain" description="EML-like first beta-propeller" evidence="11">
    <location>
        <begin position="634"/>
        <end position="944"/>
    </location>
</feature>
<keyword evidence="6" id="KW-0677">Repeat</keyword>
<accession>A0AAD8Z2W2</accession>
<proteinExistence type="inferred from homology"/>
<dbReference type="PANTHER" id="PTHR13720">
    <property type="entry name" value="WD-40 REPEAT PROTEIN"/>
    <property type="match status" value="1"/>
</dbReference>
<evidence type="ECO:0000256" key="2">
    <source>
        <dbReference type="ARBA" id="ARBA00006489"/>
    </source>
</evidence>
<keyword evidence="5" id="KW-0493">Microtubule</keyword>
<dbReference type="Pfam" id="PF23409">
    <property type="entry name" value="Beta-prop_EML"/>
    <property type="match status" value="1"/>
</dbReference>
<dbReference type="Proteomes" id="UP001239994">
    <property type="component" value="Unassembled WGS sequence"/>
</dbReference>
<dbReference type="FunFam" id="2.130.10.10:FF:000005">
    <property type="entry name" value="Putative echinoderm microtubule-associated protein-like 1"/>
    <property type="match status" value="1"/>
</dbReference>
<feature type="region of interest" description="Disordered" evidence="10">
    <location>
        <begin position="1249"/>
        <end position="1354"/>
    </location>
</feature>
<dbReference type="SMART" id="SM00320">
    <property type="entry name" value="WD40"/>
    <property type="match status" value="9"/>
</dbReference>
<dbReference type="InterPro" id="IPR015943">
    <property type="entry name" value="WD40/YVTN_repeat-like_dom_sf"/>
</dbReference>
<keyword evidence="9" id="KW-0175">Coiled coil</keyword>
<keyword evidence="14" id="KW-1185">Reference proteome</keyword>
<dbReference type="CDD" id="cd21950">
    <property type="entry name" value="TD_EMAP4"/>
    <property type="match status" value="1"/>
</dbReference>
<dbReference type="GO" id="GO:0005874">
    <property type="term" value="C:microtubule"/>
    <property type="evidence" value="ECO:0007669"/>
    <property type="project" value="UniProtKB-KW"/>
</dbReference>
<evidence type="ECO:0000256" key="8">
    <source>
        <dbReference type="PROSITE-ProRule" id="PRU00221"/>
    </source>
</evidence>
<evidence type="ECO:0008006" key="15">
    <source>
        <dbReference type="Google" id="ProtNLM"/>
    </source>
</evidence>
<evidence type="ECO:0000256" key="4">
    <source>
        <dbReference type="ARBA" id="ARBA00022574"/>
    </source>
</evidence>
<dbReference type="PANTHER" id="PTHR13720:SF11">
    <property type="entry name" value="ECHINODERM MICROTUBULE-ASSOCIATED PROTEIN-LIKE 4"/>
    <property type="match status" value="1"/>
</dbReference>
<feature type="domain" description="EML-like second beta-propeller" evidence="12">
    <location>
        <begin position="961"/>
        <end position="1230"/>
    </location>
</feature>
<dbReference type="InterPro" id="IPR036322">
    <property type="entry name" value="WD40_repeat_dom_sf"/>
</dbReference>
<evidence type="ECO:0000256" key="10">
    <source>
        <dbReference type="SAM" id="MobiDB-lite"/>
    </source>
</evidence>
<dbReference type="InterPro" id="IPR055439">
    <property type="entry name" value="Beta-prop_EML_1st"/>
</dbReference>
<feature type="region of interest" description="Disordered" evidence="10">
    <location>
        <begin position="287"/>
        <end position="375"/>
    </location>
</feature>
<reference evidence="13" key="1">
    <citation type="submission" date="2023-03" db="EMBL/GenBank/DDBJ databases">
        <title>Electrophorus voltai genome.</title>
        <authorList>
            <person name="Bian C."/>
        </authorList>
    </citation>
    <scope>NUCLEOTIDE SEQUENCE</scope>
    <source>
        <strain evidence="13">CB-2022</strain>
        <tissue evidence="13">Muscle</tissue>
    </source>
</reference>
<comment type="caution">
    <text evidence="13">The sequence shown here is derived from an EMBL/GenBank/DDBJ whole genome shotgun (WGS) entry which is preliminary data.</text>
</comment>
<organism evidence="13 14">
    <name type="scientific">Electrophorus voltai</name>
    <dbReference type="NCBI Taxonomy" id="2609070"/>
    <lineage>
        <taxon>Eukaryota</taxon>
        <taxon>Metazoa</taxon>
        <taxon>Chordata</taxon>
        <taxon>Craniata</taxon>
        <taxon>Vertebrata</taxon>
        <taxon>Euteleostomi</taxon>
        <taxon>Actinopterygii</taxon>
        <taxon>Neopterygii</taxon>
        <taxon>Teleostei</taxon>
        <taxon>Ostariophysi</taxon>
        <taxon>Gymnotiformes</taxon>
        <taxon>Gymnotoidei</taxon>
        <taxon>Gymnotidae</taxon>
        <taxon>Electrophorus</taxon>
    </lineage>
</organism>
<sequence length="1354" mass="148041">MLGVSPLCVSPADDSISAASASDVQDRLSSLELRVQQQEDELTVMKAALADVLRRLAQSEDTAAKKQQSGKGQTPLREAFSMSCITNGSSGGRKSHRDSSAVSHRDSSTVSVARKETLSSAAKSGGEKKKDKPPMQGIKEKEEPLPPQADDKPPSTPSTPQAPSPSSPSPSPHPLQPPRPTPESKGPSQAKRFLTAPTSRSSGALRCFRKHFSLKGAGTTCLPVRRHRACSQRVYARRPDLTASYSLSSIPVNAQLYTEIILRLKGAKLNDKGLRLTNEQGRRVCTLGGRRNGIATNNRKSKKTRAEIGGESTPSPDTPPPLKASRERCPPSAPRTSPLSPQPLSSVCPARRGASGRRGGGMERSQSSTWESSEESRNKLVKAASTSKLLAKVVKNAEKFVTHARRLTASREPDRVRALTPVNHPAFFLLFLSLTQAQGSSNQPRLTGQKQTAEKRNMTSAKTLALVQSRPVRFAPPLLLHLPSPPLLTMPLAPLSCSCRLRFGPPGFQFGSKACDFLTSLMRRLLLHAHARSALTSHLRSLHRGRLHQNVHARTTHHHVHPVGRRELRRRPDRAAPGEAQTGVGVSFLETPPPAPLYGYRGRDCRANVCLLPTGEIVYFIASVVVLFNFDERTQRHYLGHTDCVKCLAVHPDKIRIATGQLAGVDKDGRVTRMFLYTCTFTQGRCILPVSIQCGTVHALFLEPLQPHVRVWDSVTLTTLQVIGLGTFERGVGSLAFSKADSGTHLSVIDDSNEHMLTVWDWQKKSKIAEIKTTNEVVLAVEFHPTDANTIVTCGKSHIFFWTWSGNSLARKQGIFGKYEKPKFVQCLAFLNNGDILTGDSGGILLIWARSTVEPAPGKGPKGAFQILRQIKAHDGSVFTLCQMRNGTLLTGGGKDHKIILWDHDLNPERDIEVPDQYGTIRAVAEGKGEQFLVGTSRNFILRGTFNDGFQVEVQGHTDELWGLATHPFKELFLTCAQDRQVCLWNAVDHSLEWSRLLDEHGHCADFHPSGAVVAIGTHSGKWYALDAETRDLVAIHTDGNEQLSVMRYTVDGTLLAVGSHDNFIYLYTVSDKGRKYSRYGKCTGHSSYITHLDWSPDNKFIMSNSGDYEILYWDIPNGCKLIRNRSECKDIDWASYTCVLGFHVFGVWPEGSDGTDINALVRSHNRKVIALADDFCKVHLFQYPCSRPKAPSHKYSAHSSHVTNVSFLHSDSHLVSTGGKDTSIMQWRLVEKMPALVPSDTALGLTDSLPHNSSLRGAPFAPAMPQTTTTPVAVPSSLPIGGTQPDTNTPPPTPTESLEPTPNGQQEGLPETPPPLDEVTPPSDSTVSPKDSLEPSDDTATPSDEGTPFSPPS</sequence>
<dbReference type="InterPro" id="IPR005108">
    <property type="entry name" value="HELP"/>
</dbReference>
<comment type="subcellular location">
    <subcellularLocation>
        <location evidence="1">Cytoplasm</location>
        <location evidence="1">Cytoskeleton</location>
    </subcellularLocation>
</comment>
<dbReference type="SUPFAM" id="SSF50978">
    <property type="entry name" value="WD40 repeat-like"/>
    <property type="match status" value="2"/>
</dbReference>
<dbReference type="PROSITE" id="PS50082">
    <property type="entry name" value="WD_REPEATS_2"/>
    <property type="match status" value="4"/>
</dbReference>
<feature type="compositionally biased region" description="Basic residues" evidence="10">
    <location>
        <begin position="554"/>
        <end position="572"/>
    </location>
</feature>
<keyword evidence="3" id="KW-0963">Cytoplasm</keyword>
<dbReference type="Pfam" id="PF23414">
    <property type="entry name" value="Beta-prop_EML_2"/>
    <property type="match status" value="1"/>
</dbReference>
<dbReference type="GO" id="GO:0000226">
    <property type="term" value="P:microtubule cytoskeleton organization"/>
    <property type="evidence" value="ECO:0007669"/>
    <property type="project" value="TreeGrafter"/>
</dbReference>